<name>A0A9N9D9M1_9GLOM</name>
<keyword evidence="3" id="KW-1185">Reference proteome</keyword>
<feature type="compositionally biased region" description="Basic and acidic residues" evidence="1">
    <location>
        <begin position="1"/>
        <end position="19"/>
    </location>
</feature>
<accession>A0A9N9D9M1</accession>
<dbReference type="OrthoDB" id="2423689at2759"/>
<evidence type="ECO:0000313" key="2">
    <source>
        <dbReference type="EMBL" id="CAG8627679.1"/>
    </source>
</evidence>
<dbReference type="EMBL" id="CAJVPY010004770">
    <property type="protein sequence ID" value="CAG8627679.1"/>
    <property type="molecule type" value="Genomic_DNA"/>
</dbReference>
<sequence>MKEYDLRKVKNATHQDKPTKTKGPIVEELEEINQLKKASRGYGRENRIEKVGSRGRVVMKKYRTFCLKYESNDSDLRYKDINPNTGKEKYLKLQAQVAIYQQQPKLKNEGSCQQQSKVTVSDLLQIFDSNDSNDNIDYYQENYMNEDNETFESPRKSDKLRSSNYMNEYDETAESPRRRSDKLRLSNYVNKDDEAVESPRKRIPDALSDMTNVLEVCQWLVLQRPDPEISNNIGDDKELAQLWHEEIKCLFLRCRNPPAEAIENFITKIFNYELYSNEAVEIICYSKRVLTDFRSKFNQRIVALVIEFKNKHSREEQSEQISAPSRNDINEFITQEVTVKALKRYLSGANIEKLKKCGTMNQLVKLTKKVFKICFNAYDTKAIKNLDYLTINCKIPSRS</sequence>
<dbReference type="AlphaFoldDB" id="A0A9N9D9M1"/>
<feature type="compositionally biased region" description="Basic and acidic residues" evidence="1">
    <location>
        <begin position="152"/>
        <end position="161"/>
    </location>
</feature>
<proteinExistence type="predicted"/>
<reference evidence="2" key="1">
    <citation type="submission" date="2021-06" db="EMBL/GenBank/DDBJ databases">
        <authorList>
            <person name="Kallberg Y."/>
            <person name="Tangrot J."/>
            <person name="Rosling A."/>
        </authorList>
    </citation>
    <scope>NUCLEOTIDE SEQUENCE</scope>
    <source>
        <strain evidence="2">MA453B</strain>
    </source>
</reference>
<comment type="caution">
    <text evidence="2">The sequence shown here is derived from an EMBL/GenBank/DDBJ whole genome shotgun (WGS) entry which is preliminary data.</text>
</comment>
<dbReference type="Proteomes" id="UP000789405">
    <property type="component" value="Unassembled WGS sequence"/>
</dbReference>
<feature type="region of interest" description="Disordered" evidence="1">
    <location>
        <begin position="1"/>
        <end position="23"/>
    </location>
</feature>
<evidence type="ECO:0000256" key="1">
    <source>
        <dbReference type="SAM" id="MobiDB-lite"/>
    </source>
</evidence>
<feature type="region of interest" description="Disordered" evidence="1">
    <location>
        <begin position="146"/>
        <end position="180"/>
    </location>
</feature>
<gene>
    <name evidence="2" type="ORF">DERYTH_LOCUS8981</name>
</gene>
<feature type="non-terminal residue" evidence="2">
    <location>
        <position position="399"/>
    </location>
</feature>
<evidence type="ECO:0000313" key="3">
    <source>
        <dbReference type="Proteomes" id="UP000789405"/>
    </source>
</evidence>
<protein>
    <submittedName>
        <fullName evidence="2">15489_t:CDS:1</fullName>
    </submittedName>
</protein>
<organism evidence="2 3">
    <name type="scientific">Dentiscutata erythropus</name>
    <dbReference type="NCBI Taxonomy" id="1348616"/>
    <lineage>
        <taxon>Eukaryota</taxon>
        <taxon>Fungi</taxon>
        <taxon>Fungi incertae sedis</taxon>
        <taxon>Mucoromycota</taxon>
        <taxon>Glomeromycotina</taxon>
        <taxon>Glomeromycetes</taxon>
        <taxon>Diversisporales</taxon>
        <taxon>Gigasporaceae</taxon>
        <taxon>Dentiscutata</taxon>
    </lineage>
</organism>